<dbReference type="InterPro" id="IPR026983">
    <property type="entry name" value="DHC"/>
</dbReference>
<dbReference type="GO" id="GO:0005524">
    <property type="term" value="F:ATP binding"/>
    <property type="evidence" value="ECO:0007669"/>
    <property type="project" value="UniProtKB-KW"/>
</dbReference>
<dbReference type="GO" id="GO:0008569">
    <property type="term" value="F:minus-end-directed microtubule motor activity"/>
    <property type="evidence" value="ECO:0007669"/>
    <property type="project" value="InterPro"/>
</dbReference>
<dbReference type="Pfam" id="PF12774">
    <property type="entry name" value="AAA_6"/>
    <property type="match status" value="1"/>
</dbReference>
<evidence type="ECO:0000259" key="24">
    <source>
        <dbReference type="SMART" id="SM00382"/>
    </source>
</evidence>
<evidence type="ECO:0000256" key="6">
    <source>
        <dbReference type="ARBA" id="ARBA00022490"/>
    </source>
</evidence>
<evidence type="ECO:0000256" key="23">
    <source>
        <dbReference type="SAM" id="MobiDB-lite"/>
    </source>
</evidence>
<evidence type="ECO:0000256" key="16">
    <source>
        <dbReference type="ARBA" id="ARBA00023212"/>
    </source>
</evidence>
<keyword evidence="9" id="KW-0970">Cilium biogenesis/degradation</keyword>
<keyword evidence="4" id="KW-0217">Developmental protein</keyword>
<dbReference type="Gene3D" id="1.20.1270.280">
    <property type="match status" value="1"/>
</dbReference>
<dbReference type="Gene3D" id="3.10.490.20">
    <property type="match status" value="1"/>
</dbReference>
<protein>
    <recommendedName>
        <fullName evidence="18">Cytoplasmic dynein 2 heavy chain 1</fullName>
    </recommendedName>
    <alternativeName>
        <fullName evidence="20">Cytoplasmic dynein 2 heavy chain</fullName>
    </alternativeName>
    <alternativeName>
        <fullName evidence="21">Dynein cytoplasmic heavy chain 2</fullName>
    </alternativeName>
</protein>
<dbReference type="FunFam" id="1.10.8.710:FF:000006">
    <property type="entry name" value="cytoplasmic dynein 2 heavy chain 1"/>
    <property type="match status" value="1"/>
</dbReference>
<keyword evidence="26" id="KW-1185">Reference proteome</keyword>
<feature type="coiled-coil region" evidence="22">
    <location>
        <begin position="2587"/>
        <end position="2667"/>
    </location>
</feature>
<dbReference type="Gene3D" id="1.10.8.710">
    <property type="match status" value="1"/>
</dbReference>
<dbReference type="SUPFAM" id="SSF52540">
    <property type="entry name" value="P-loop containing nucleoside triphosphate hydrolases"/>
    <property type="match status" value="4"/>
</dbReference>
<sequence>MAGDSRKDFLLVSSANFFGVLPSDGAITSCVNDSALNTFLDDGGTPVLSCRMDGKKLVEADDTNDSVIVFFKVRPEVITPDNLHSNVFVSTMLDSPISSLYHSVQKVFAPMLLRDNKWSDPKLQSLLSELEAGLGSIMRKQDPSIRGHSTSDENSFAELSESARKDDVKGRAEHFQELFQPISREYCSLESMSLMEILELVELTQDTLDEVWKQIEYEPLYPEKRMRHLLDITGGALSRAVQQNLARVDLWKGPYGHVKELLRSGYAVCERWIQVCETLSVRFWKRYSPHPWKGGKVVPNTVLLLCKRIDELIRLLNSQEQQELSTSEAFLPFSGLNPLHYNPYTQPLWKAAVAQYDRAMLPAEQMIASKLRNQFRGFDANAQQLLHEFQRYKELVKRPSLSKELTTERETLLGQLSVYVRQLRDDFMQRTSSSGKGVPKGKNLPDTVNNIVWVRQLEAKVEETSKIAESLLGDLYGYNNFHTSCVDLLEELRNWRQDRFDDWSRDIQNQIDDPNAQLSLETNGRLMELNHKDGKLYVNYGERLVTLLREVAHFYNTIDQQMIPSQQSMMLDSALAFERLIKNPKAGEVSHLTVLPWRIAVTWDNPEELESYIEKLQAAADKLTAENRKLRKCHFTVCDKGFSSDNMKPWKAHCDRQLYKALEHQYQMGLEALNENLPEIQVELTYRQQKLQFRPPLEEIKAKYFREMKKFIGIPNHFKGVGDATENLIFPAIIDRNAPGFITCYRKADELFTRLAAVQDKFKDWVVLGGLDLEEFVSTQLHHIGDWERNFKALKNRGRDAEKLPSTIPVKSVIDDHIQRLFDALLLTLKKAIQAEVSSIEGFLDTAMETLSNRPQTVQEIGDANAKHSEFTKQKREIEVMKNNVESRVKNYEVELEKFSARWHQLKPGDDALDGNQEKCMQAVKTIKEKKNDCTHFDMDVPEFTLALEIKEDLEVSEAMWSLFEEFNNGLQDLAREDWISFRSRYYLFEEYLSQWYERLKSDTPTTMTVRLQNEIEKYKNVLPVLKWVRGEPLSQDHWSDLFRMLGIPKGMTLERLTFSDILAVADAIVAHATELKELNQRAQGEVTIREALRELDLWGAGAMFSLTQYEDSHKNMLMLIKDWKELVNQVGDNQCLLQSLKDSPYYKNFEDKASLWESRLADLDEYLHNLNQIQRKWVYLEPIFGRGALPKEQGRFKRVDDDFRSIMQDVSRDNRVVSLVNRAGLRALLVQMLDQLQRCQKSLNEFLEEKRSLFPRFYFIGDDDLLEILGQSTNPNVIQTHLKKLFAGIHSVQFDEGFQYITAMKSLDGEVVPFRRKIQIQSEVEVLGLAEFIQFTERCEEAIKSHSLMDLHRTMKSQLENYTSVNINGTDMEDIDTNVLELKLKALILDTIHNIDLIEQLEDSRVNSSQDWLWQKQLRYYMRPSDNVCIMKMVDAEFEYTYEYQGNAAKLVHTPLTDKSMAIGLGGNPYGPAGTGKTESVKALGGLFGRQVLVFNCDEGIDVKSMGRIFIGLIKCGAWGCFDEFNRLEEAVLSAVSMQIQVIQDAIKNKAPSVELLGRNINVDPNSGIFITMNPAGKGYGGRQKLPDNLKQLFRPVAMSRPDNELIAEVILFSEGFKDAKNLGRKLVAIFNLSKELLTPQQHYDWGLRALKTILKGCGSLLKNAKKHGKPDAAVEAKLVVQALRINTLSKLTFSDGIRFDALVRDVLPGVEFKDIEYEELAESLRQVCKESSLVVIEPQIKKCLELYEQLRQRMGVVIVGPSGSGKSTLWRILRQALLKMGQNVKQYVMNPKAMPRTQLFGHIDMDTREWSDGVLTYAARQVVKEPQEIQSWIICDGDIDPEWIESLNSVLDDNRLLTMPSGERIQFGPNVNFVFETHDLSCASPATISRMGMIFLSDEDTDVKALVTSWLSKQEERARDMLTGWIEDAFYKALEWVLRNNDFVVETSLVGMVLNGLSHFHNIRDKAHFALCLIRGLGGNLNEKTQEKFANDIMGDYSHISLRMLLRHCFEQLRSTQTAVVYCSAQTNPSHVLQKLSQTCMVISTNTGRVYRPKDCERLILYLKDLNLPKPDKWGTSQLIAFLQQVLTYGGFYDSNLEFVGLEGVQIVASMNAASTLGRHKLTSRFTSVVRICSVGYPDHDQLQSVYAAYLQPILHRQLDRHPVWSSPSKISALAGSMIQIYEEIRQKFTVDDFSHYMFTPRDLTRWVMGLLRYDLMAAQNNSSSDHILEILAHEAHRLFRDRIVGQDSLNKFDNILMSVIRSDWGANIFDALDGAPLPPHGRPLGRLNEEDFQGVVEKGLLQYSRECRDLDVIVFQEMLENVARVDRVITTPGGSLLMAGVSGVGRRTAMSLVAHMHQMNLFSPKMSRNYGLKQFKNDLKVVLQQAGVEDDQVILLLEDHQFTDPTFLELVNSLLAAGEIPGLYTSEELEPILTPLRDQASEAGYRGTLVQYFASRIAINLHIVLIMDCTNPTFSINCESNPAFFKECCVQWLDGWSRESMVKVPEILLTRPPKLEGAGLTSKKQKRRKLSGGDDLLKAFLHVHESSIEFSTKATPRRYIAFLNTYQEVYSNKKKTIEKRQQHLQAGVSKLNEAKELVDNLKHKAAEQSQILAEKQTEADESLKEITNTMQNASSQKSEMEVLQQQATEENKKLEKRKKEIDSELSQIEPLVREAKQAVGNIKSETLGEIRSLRAPPSVIRDILEGVLSLMGILDTSWVTMKRKITPELRERVEALLKTNGDSFDPKNAKRASTAAAPLAAWVKANVKFSYVLEKIAPLEGEQNKLKKNLQKAESRMAKLSKGLQEVDRKVESLKKKFEKTTTEAAKLKVELEKAQETIAAAENLVGKLEGEYEPPEDVRHNCLSGWMDFVGVTDFDLCSFLSTESEQLIWKGEGLPSDDLSVENAMVILQLAVRFGKTLIIQEADGVEPILFPLLRGDLTSQGPRYVVQVGDKVIDYNEEFRLFLSTRNPTPELPPDAAAIVTEVNFTTTRAGLTGQLLATAIQHEKPELEVRKTDLLKQEEELKIQLAKLEESLLQELASAKGNILENKELLESLNKTKQSSITITESLKESVQLQISLDQERDAYLPLAENGSRLYFVISDLCKINNMYRFSLASFLRLFQKSLKNRQEGSSTEHRIKTLNASLQFLVYLAVCRSLFKADRLMFALHMVHGMFPEMFKENEWELFCGTVVSDIKMSDRDLPSWVEADRGPSLLLFKSTFPQLYSELSLNDSSLWSKYARSSQCEQELPSSVAKQLSLFQQLLVIQATRADRLQSAMSLFAGKTLGVKELAPPAINLQKIFEQDTRASEPILIMISPGADPSQDLEELAKVTIGPEKYHQVAMGQGQAEIAMQLLRECARDGEWLTLKNLHLVTSWLPTLEKELNSLHPHDNFRLWMTAEVHPKFPTILLQSSLKITYEGWTKFYEFGMSDLRAGSEIIDRLCARVGRGPVQWEFIHGLFESAIYGGRVDNQFDLSIMQSYLKQYFDNQLLGDQARSSLKLGPLKIPASSNYRDYLGAITELPEFDKPNYFGLPENIERSSQRIISNGVISQLKIIKRATTKASKFDKDVWAKELSPLLNLWKKLNTGTNLIQAKVTAPSVKSGSESPIKSFILLERFNVIKTVQSVHASLAALSKVIRGTQLLTSEVQHLAEALLNQETPLSWLDKWDGPEDPMQYLRGLVFRGIAIQQWVEKVEGGRLLMDSLELSDLLHPDTFLNALRQQTAREMKCSMDSLKFCASWRGNMQGAKTTVKISGLQLEGCTFDGSRLSENQRDSPTMSEVPPCVVAWISKEAPDPYSPNEVISLPIYYSSDRDHLVARIDVPCGGSRSVWLQCGTALFLKSH</sequence>
<dbReference type="Gene3D" id="6.10.140.1060">
    <property type="match status" value="1"/>
</dbReference>
<evidence type="ECO:0000256" key="11">
    <source>
        <dbReference type="ARBA" id="ARBA00023017"/>
    </source>
</evidence>
<dbReference type="FunFam" id="1.20.920.20:FF:000002">
    <property type="entry name" value="Cytoplasmic dynein 1 heavy chain"/>
    <property type="match status" value="1"/>
</dbReference>
<keyword evidence="11" id="KW-0243">Dynein</keyword>
<dbReference type="Gene3D" id="3.40.50.300">
    <property type="entry name" value="P-loop containing nucleotide triphosphate hydrolases"/>
    <property type="match status" value="6"/>
</dbReference>
<keyword evidence="5" id="KW-1003">Cell membrane</keyword>
<dbReference type="FunFam" id="1.20.1270.280:FF:000006">
    <property type="entry name" value="Dynein cytoplasmic 2 heavy chain 1"/>
    <property type="match status" value="1"/>
</dbReference>
<dbReference type="Gene3D" id="1.20.58.1120">
    <property type="match status" value="1"/>
</dbReference>
<dbReference type="InterPro" id="IPR054354">
    <property type="entry name" value="DYNC2H1-like_lid"/>
</dbReference>
<dbReference type="FunFam" id="1.20.920.30:FF:000006">
    <property type="entry name" value="Cytoplasmic dynein 2 heavy chain 1"/>
    <property type="match status" value="1"/>
</dbReference>
<dbReference type="InterPro" id="IPR003593">
    <property type="entry name" value="AAA+_ATPase"/>
</dbReference>
<dbReference type="Pfam" id="PF08393">
    <property type="entry name" value="DHC_N2"/>
    <property type="match status" value="1"/>
</dbReference>
<dbReference type="InterPro" id="IPR027417">
    <property type="entry name" value="P-loop_NTPase"/>
</dbReference>
<evidence type="ECO:0000256" key="17">
    <source>
        <dbReference type="ARBA" id="ARBA00023273"/>
    </source>
</evidence>
<dbReference type="FunFam" id="3.20.180.20:FF:000002">
    <property type="entry name" value="Cytoplasmic dynein heavy chain 1"/>
    <property type="match status" value="1"/>
</dbReference>
<dbReference type="Gene3D" id="1.20.140.100">
    <property type="entry name" value="Dynein heavy chain, N-terminal domain 2"/>
    <property type="match status" value="1"/>
</dbReference>
<keyword evidence="7" id="KW-0493">Microtubule</keyword>
<keyword evidence="14" id="KW-0472">Membrane</keyword>
<dbReference type="EMBL" id="JAODUP010000090">
    <property type="protein sequence ID" value="KAK2162883.1"/>
    <property type="molecule type" value="Genomic_DNA"/>
</dbReference>
<dbReference type="InterPro" id="IPR043157">
    <property type="entry name" value="Dynein_AAA1S"/>
</dbReference>
<dbReference type="Pfam" id="PF12775">
    <property type="entry name" value="AAA_7"/>
    <property type="match status" value="1"/>
</dbReference>
<dbReference type="GO" id="GO:0005874">
    <property type="term" value="C:microtubule"/>
    <property type="evidence" value="ECO:0007669"/>
    <property type="project" value="UniProtKB-KW"/>
</dbReference>
<evidence type="ECO:0000256" key="20">
    <source>
        <dbReference type="ARBA" id="ARBA00078768"/>
    </source>
</evidence>
<evidence type="ECO:0000256" key="9">
    <source>
        <dbReference type="ARBA" id="ARBA00022794"/>
    </source>
</evidence>
<dbReference type="InterPro" id="IPR004273">
    <property type="entry name" value="Dynein_heavy_D6_P-loop"/>
</dbReference>
<dbReference type="Pfam" id="PF03028">
    <property type="entry name" value="Dynein_heavy"/>
    <property type="match status" value="1"/>
</dbReference>
<dbReference type="PANTHER" id="PTHR45703:SF22">
    <property type="entry name" value="DYNEIN CYTOPLASMIC 2 HEAVY CHAIN 1"/>
    <property type="match status" value="1"/>
</dbReference>
<feature type="compositionally biased region" description="Basic and acidic residues" evidence="23">
    <location>
        <begin position="141"/>
        <end position="151"/>
    </location>
</feature>
<dbReference type="InterPro" id="IPR035706">
    <property type="entry name" value="AAA_9"/>
</dbReference>
<evidence type="ECO:0000256" key="19">
    <source>
        <dbReference type="ARBA" id="ARBA00064100"/>
    </source>
</evidence>
<accession>A0AAD9K2F0</accession>
<evidence type="ECO:0000256" key="1">
    <source>
        <dbReference type="ARBA" id="ARBA00004202"/>
    </source>
</evidence>
<evidence type="ECO:0000256" key="22">
    <source>
        <dbReference type="SAM" id="Coils"/>
    </source>
</evidence>
<evidence type="ECO:0000256" key="10">
    <source>
        <dbReference type="ARBA" id="ARBA00022840"/>
    </source>
</evidence>
<dbReference type="Proteomes" id="UP001208570">
    <property type="component" value="Unassembled WGS sequence"/>
</dbReference>
<dbReference type="FunFam" id="3.10.490.20:FF:000007">
    <property type="entry name" value="Dynein cytoplasmic 2 heavy chain 1"/>
    <property type="match status" value="1"/>
</dbReference>
<keyword evidence="16" id="KW-0206">Cytoskeleton</keyword>
<evidence type="ECO:0000256" key="5">
    <source>
        <dbReference type="ARBA" id="ARBA00022475"/>
    </source>
</evidence>
<keyword evidence="6" id="KW-0963">Cytoplasm</keyword>
<dbReference type="FunFam" id="1.20.140.100:FF:000005">
    <property type="entry name" value="cytoplasmic dynein 2 heavy chain 1"/>
    <property type="match status" value="1"/>
</dbReference>
<dbReference type="FunFam" id="3.40.50.300:FF:000071">
    <property type="entry name" value="Cytoplasmic dynein heavy chain 1"/>
    <property type="match status" value="1"/>
</dbReference>
<dbReference type="Pfam" id="PF22597">
    <property type="entry name" value="DYN_lid"/>
    <property type="match status" value="1"/>
</dbReference>
<dbReference type="InterPro" id="IPR049400">
    <property type="entry name" value="DYNC2H1_AAA_dom"/>
</dbReference>
<dbReference type="FunFam" id="3.40.50.300:FF:000710">
    <property type="entry name" value="Cytoplasmic dynein 2 heavy chain 1"/>
    <property type="match status" value="1"/>
</dbReference>
<feature type="domain" description="AAA+ ATPase" evidence="24">
    <location>
        <begin position="1754"/>
        <end position="1909"/>
    </location>
</feature>
<dbReference type="InterPro" id="IPR024317">
    <property type="entry name" value="Dynein_heavy_chain_D4_dom"/>
</dbReference>
<dbReference type="GO" id="GO:0005930">
    <property type="term" value="C:axoneme"/>
    <property type="evidence" value="ECO:0007669"/>
    <property type="project" value="UniProtKB-SubCell"/>
</dbReference>
<dbReference type="InterPro" id="IPR043160">
    <property type="entry name" value="Dynein_C_barrel"/>
</dbReference>
<dbReference type="SMART" id="SM00382">
    <property type="entry name" value="AAA"/>
    <property type="match status" value="2"/>
</dbReference>
<dbReference type="Gene3D" id="1.20.920.30">
    <property type="match status" value="1"/>
</dbReference>
<evidence type="ECO:0000313" key="26">
    <source>
        <dbReference type="Proteomes" id="UP001208570"/>
    </source>
</evidence>
<keyword evidence="13" id="KW-0969">Cilium</keyword>
<dbReference type="GO" id="GO:0030286">
    <property type="term" value="C:dynein complex"/>
    <property type="evidence" value="ECO:0007669"/>
    <property type="project" value="UniProtKB-KW"/>
</dbReference>
<reference evidence="25" key="1">
    <citation type="journal article" date="2023" name="Mol. Biol. Evol.">
        <title>Third-Generation Sequencing Reveals the Adaptive Role of the Epigenome in Three Deep-Sea Polychaetes.</title>
        <authorList>
            <person name="Perez M."/>
            <person name="Aroh O."/>
            <person name="Sun Y."/>
            <person name="Lan Y."/>
            <person name="Juniper S.K."/>
            <person name="Young C.R."/>
            <person name="Angers B."/>
            <person name="Qian P.Y."/>
        </authorList>
    </citation>
    <scope>NUCLEOTIDE SEQUENCE</scope>
    <source>
        <strain evidence="25">P08H-3</strain>
    </source>
</reference>
<comment type="caution">
    <text evidence="25">The sequence shown here is derived from an EMBL/GenBank/DDBJ whole genome shotgun (WGS) entry which is preliminary data.</text>
</comment>
<dbReference type="Pfam" id="PF12781">
    <property type="entry name" value="AAA_9"/>
    <property type="match status" value="1"/>
</dbReference>
<dbReference type="FunFam" id="3.40.50.300:FF:000706">
    <property type="entry name" value="Cytoplasmic dynein 2 heavy chain 1"/>
    <property type="match status" value="1"/>
</dbReference>
<evidence type="ECO:0000256" key="21">
    <source>
        <dbReference type="ARBA" id="ARBA00083259"/>
    </source>
</evidence>
<dbReference type="Pfam" id="PF12777">
    <property type="entry name" value="MT"/>
    <property type="match status" value="1"/>
</dbReference>
<evidence type="ECO:0000256" key="8">
    <source>
        <dbReference type="ARBA" id="ARBA00022741"/>
    </source>
</evidence>
<evidence type="ECO:0000256" key="14">
    <source>
        <dbReference type="ARBA" id="ARBA00023136"/>
    </source>
</evidence>
<dbReference type="GO" id="GO:0045505">
    <property type="term" value="F:dynein intermediate chain binding"/>
    <property type="evidence" value="ECO:0007669"/>
    <property type="project" value="InterPro"/>
</dbReference>
<dbReference type="Pfam" id="PF21264">
    <property type="entry name" value="DYNC2H1_AAA_dom"/>
    <property type="match status" value="1"/>
</dbReference>
<feature type="region of interest" description="Disordered" evidence="23">
    <location>
        <begin position="141"/>
        <end position="163"/>
    </location>
</feature>
<dbReference type="InterPro" id="IPR013602">
    <property type="entry name" value="Dynein_heavy_linker"/>
</dbReference>
<dbReference type="FunFam" id="3.40.50.300:FF:001810">
    <property type="entry name" value="Cytoplasmic dynein 2 heavy chain 1"/>
    <property type="match status" value="1"/>
</dbReference>
<name>A0AAD9K2F0_9ANNE</name>
<comment type="subcellular location">
    <subcellularLocation>
        <location evidence="1">Cell membrane</location>
        <topology evidence="1">Peripheral membrane protein</topology>
    </subcellularLocation>
    <subcellularLocation>
        <location evidence="2">Cytoplasm</location>
        <location evidence="2">Cytoskeleton</location>
        <location evidence="2">Cilium axoneme</location>
    </subcellularLocation>
</comment>
<dbReference type="InterPro" id="IPR035699">
    <property type="entry name" value="AAA_6"/>
</dbReference>
<evidence type="ECO:0000256" key="4">
    <source>
        <dbReference type="ARBA" id="ARBA00022473"/>
    </source>
</evidence>
<dbReference type="Gene3D" id="1.20.920.20">
    <property type="match status" value="1"/>
</dbReference>
<evidence type="ECO:0000256" key="15">
    <source>
        <dbReference type="ARBA" id="ARBA00023175"/>
    </source>
</evidence>
<dbReference type="PANTHER" id="PTHR45703">
    <property type="entry name" value="DYNEIN HEAVY CHAIN"/>
    <property type="match status" value="1"/>
</dbReference>
<keyword evidence="17" id="KW-0966">Cell projection</keyword>
<evidence type="ECO:0000256" key="12">
    <source>
        <dbReference type="ARBA" id="ARBA00023054"/>
    </source>
</evidence>
<keyword evidence="8" id="KW-0547">Nucleotide-binding</keyword>
<dbReference type="InterPro" id="IPR024743">
    <property type="entry name" value="Dynein_HC_stalk"/>
</dbReference>
<dbReference type="GO" id="GO:0005886">
    <property type="term" value="C:plasma membrane"/>
    <property type="evidence" value="ECO:0007669"/>
    <property type="project" value="UniProtKB-SubCell"/>
</dbReference>
<dbReference type="FunFam" id="1.10.8.1220:FF:000003">
    <property type="entry name" value="Dynein cytoplasmic 2 heavy chain 1"/>
    <property type="match status" value="1"/>
</dbReference>
<feature type="coiled-coil region" evidence="22">
    <location>
        <begin position="875"/>
        <end position="902"/>
    </location>
</feature>
<dbReference type="InterPro" id="IPR041228">
    <property type="entry name" value="Dynein_C"/>
</dbReference>
<dbReference type="InterPro" id="IPR042222">
    <property type="entry name" value="Dynein_2_N"/>
</dbReference>
<keyword evidence="10" id="KW-0067">ATP-binding</keyword>
<dbReference type="Pfam" id="PF12780">
    <property type="entry name" value="AAA_8"/>
    <property type="match status" value="1"/>
</dbReference>
<keyword evidence="12 22" id="KW-0175">Coiled coil</keyword>
<dbReference type="Gene3D" id="1.10.8.1220">
    <property type="match status" value="1"/>
</dbReference>
<feature type="coiled-coil region" evidence="22">
    <location>
        <begin position="2779"/>
        <end position="2855"/>
    </location>
</feature>
<gene>
    <name evidence="25" type="ORF">LSH36_90g07094</name>
</gene>
<evidence type="ECO:0000313" key="25">
    <source>
        <dbReference type="EMBL" id="KAK2162883.1"/>
    </source>
</evidence>
<evidence type="ECO:0000256" key="18">
    <source>
        <dbReference type="ARBA" id="ARBA00023902"/>
    </source>
</evidence>
<comment type="similarity">
    <text evidence="3">Belongs to the dynein heavy chain family.</text>
</comment>
<dbReference type="GO" id="GO:0051959">
    <property type="term" value="F:dynein light intermediate chain binding"/>
    <property type="evidence" value="ECO:0007669"/>
    <property type="project" value="InterPro"/>
</dbReference>
<dbReference type="Pfam" id="PF18199">
    <property type="entry name" value="Dynein_C"/>
    <property type="match status" value="1"/>
</dbReference>
<evidence type="ECO:0000256" key="7">
    <source>
        <dbReference type="ARBA" id="ARBA00022701"/>
    </source>
</evidence>
<dbReference type="GO" id="GO:0030030">
    <property type="term" value="P:cell projection organization"/>
    <property type="evidence" value="ECO:0007669"/>
    <property type="project" value="UniProtKB-KW"/>
</dbReference>
<comment type="subunit">
    <text evidence="19">The cytoplasmic dynein complex 2 is probably composed by a heavy chain DYNC2H1 homodimer and a number of DYNC2LI1 light intermediate chains.</text>
</comment>
<organism evidence="25 26">
    <name type="scientific">Paralvinella palmiformis</name>
    <dbReference type="NCBI Taxonomy" id="53620"/>
    <lineage>
        <taxon>Eukaryota</taxon>
        <taxon>Metazoa</taxon>
        <taxon>Spiralia</taxon>
        <taxon>Lophotrochozoa</taxon>
        <taxon>Annelida</taxon>
        <taxon>Polychaeta</taxon>
        <taxon>Sedentaria</taxon>
        <taxon>Canalipalpata</taxon>
        <taxon>Terebellida</taxon>
        <taxon>Terebelliformia</taxon>
        <taxon>Alvinellidae</taxon>
        <taxon>Paralvinella</taxon>
    </lineage>
</organism>
<evidence type="ECO:0000256" key="13">
    <source>
        <dbReference type="ARBA" id="ARBA00023069"/>
    </source>
</evidence>
<keyword evidence="15" id="KW-0505">Motor protein</keyword>
<evidence type="ECO:0000256" key="3">
    <source>
        <dbReference type="ARBA" id="ARBA00008887"/>
    </source>
</evidence>
<evidence type="ECO:0000256" key="2">
    <source>
        <dbReference type="ARBA" id="ARBA00004430"/>
    </source>
</evidence>
<feature type="domain" description="AAA+ ATPase" evidence="24">
    <location>
        <begin position="1467"/>
        <end position="1613"/>
    </location>
</feature>
<dbReference type="GO" id="GO:0007018">
    <property type="term" value="P:microtubule-based movement"/>
    <property type="evidence" value="ECO:0007669"/>
    <property type="project" value="InterPro"/>
</dbReference>
<proteinExistence type="inferred from homology"/>